<proteinExistence type="predicted"/>
<dbReference type="EMBL" id="JAROCB010000007">
    <property type="protein sequence ID" value="MDN4599417.1"/>
    <property type="molecule type" value="Genomic_DNA"/>
</dbReference>
<accession>A0ABT8J4A6</accession>
<evidence type="ECO:0000313" key="2">
    <source>
        <dbReference type="Proteomes" id="UP001174210"/>
    </source>
</evidence>
<reference evidence="1" key="1">
    <citation type="submission" date="2023-03" db="EMBL/GenBank/DDBJ databases">
        <title>MT1 and MT2 Draft Genomes of Novel Species.</title>
        <authorList>
            <person name="Venkateswaran K."/>
        </authorList>
    </citation>
    <scope>NUCLEOTIDE SEQUENCE</scope>
    <source>
        <strain evidence="1">F6_8S_P_1A</strain>
    </source>
</reference>
<keyword evidence="2" id="KW-1185">Reference proteome</keyword>
<comment type="caution">
    <text evidence="1">The sequence shown here is derived from an EMBL/GenBank/DDBJ whole genome shotgun (WGS) entry which is preliminary data.</text>
</comment>
<name>A0ABT8J4A6_9MICO</name>
<gene>
    <name evidence="1" type="ORF">P5G59_19870</name>
</gene>
<protein>
    <submittedName>
        <fullName evidence="1">Uncharacterized protein</fullName>
    </submittedName>
</protein>
<dbReference type="Proteomes" id="UP001174210">
    <property type="component" value="Unassembled WGS sequence"/>
</dbReference>
<evidence type="ECO:0000313" key="1">
    <source>
        <dbReference type="EMBL" id="MDN4599417.1"/>
    </source>
</evidence>
<sequence length="89" mass="9518">MWDTTTRIPFDAALLTERGGAAARAELLRLITSRPGIAMDELHGMRLPGLFAGLRALHSAGLIRTDTTPPRFFERGTRVFPAEGGAAGA</sequence>
<organism evidence="1 2">
    <name type="scientific">Leifsonia virtsii</name>
    <dbReference type="NCBI Taxonomy" id="3035915"/>
    <lineage>
        <taxon>Bacteria</taxon>
        <taxon>Bacillati</taxon>
        <taxon>Actinomycetota</taxon>
        <taxon>Actinomycetes</taxon>
        <taxon>Micrococcales</taxon>
        <taxon>Microbacteriaceae</taxon>
        <taxon>Leifsonia</taxon>
    </lineage>
</organism>
<dbReference type="RefSeq" id="WP_301220759.1">
    <property type="nucleotide sequence ID" value="NZ_JAROCB010000007.1"/>
</dbReference>